<feature type="domain" description="Helix-turn-helix" evidence="1">
    <location>
        <begin position="19"/>
        <end position="71"/>
    </location>
</feature>
<dbReference type="SUPFAM" id="SSF46955">
    <property type="entry name" value="Putative DNA-binding domain"/>
    <property type="match status" value="1"/>
</dbReference>
<gene>
    <name evidence="2" type="ORF">LPB137_00525</name>
</gene>
<evidence type="ECO:0000313" key="3">
    <source>
        <dbReference type="Proteomes" id="UP000186074"/>
    </source>
</evidence>
<dbReference type="AlphaFoldDB" id="A0A1P8KIN7"/>
<dbReference type="RefSeq" id="WP_076082936.1">
    <property type="nucleotide sequence ID" value="NZ_CP019070.1"/>
</dbReference>
<dbReference type="InterPro" id="IPR041657">
    <property type="entry name" value="HTH_17"/>
</dbReference>
<dbReference type="Gene3D" id="1.10.10.10">
    <property type="entry name" value="Winged helix-like DNA-binding domain superfamily/Winged helix DNA-binding domain"/>
    <property type="match status" value="1"/>
</dbReference>
<proteinExistence type="predicted"/>
<sequence length="76" mass="8349">MEISDIDAIDPSFKTLVCLNQKQTAQILGVSSSSLENWRSAGIGPSYKKINSGKRGRILYTKSSIVEFLNNTVKTV</sequence>
<evidence type="ECO:0000259" key="1">
    <source>
        <dbReference type="Pfam" id="PF12728"/>
    </source>
</evidence>
<dbReference type="Proteomes" id="UP000186074">
    <property type="component" value="Chromosome"/>
</dbReference>
<dbReference type="InterPro" id="IPR009061">
    <property type="entry name" value="DNA-bd_dom_put_sf"/>
</dbReference>
<dbReference type="KEGG" id="alp:LPB137_00525"/>
<dbReference type="STRING" id="1850254.LPB137_00525"/>
<keyword evidence="3" id="KW-1185">Reference proteome</keyword>
<protein>
    <recommendedName>
        <fullName evidence="1">Helix-turn-helix domain-containing protein</fullName>
    </recommendedName>
</protein>
<dbReference type="OrthoDB" id="5349217at2"/>
<evidence type="ECO:0000313" key="2">
    <source>
        <dbReference type="EMBL" id="APW64420.1"/>
    </source>
</evidence>
<reference evidence="2 3" key="1">
    <citation type="submission" date="2017-01" db="EMBL/GenBank/DDBJ databases">
        <title>Genome sequencing of Arcobacter sp. LPB0137.</title>
        <authorList>
            <person name="Lee G.-W."/>
            <person name="Yi H."/>
        </authorList>
    </citation>
    <scope>NUCLEOTIDE SEQUENCE [LARGE SCALE GENOMIC DNA]</scope>
    <source>
        <strain evidence="2 3">LPB0137</strain>
    </source>
</reference>
<name>A0A1P8KIN7_9BACT</name>
<dbReference type="InterPro" id="IPR036388">
    <property type="entry name" value="WH-like_DNA-bd_sf"/>
</dbReference>
<accession>A0A1P8KIN7</accession>
<dbReference type="Pfam" id="PF12728">
    <property type="entry name" value="HTH_17"/>
    <property type="match status" value="1"/>
</dbReference>
<organism evidence="2 3">
    <name type="scientific">Poseidonibacter parvus</name>
    <dbReference type="NCBI Taxonomy" id="1850254"/>
    <lineage>
        <taxon>Bacteria</taxon>
        <taxon>Pseudomonadati</taxon>
        <taxon>Campylobacterota</taxon>
        <taxon>Epsilonproteobacteria</taxon>
        <taxon>Campylobacterales</taxon>
        <taxon>Arcobacteraceae</taxon>
        <taxon>Poseidonibacter</taxon>
    </lineage>
</organism>
<dbReference type="EMBL" id="CP019070">
    <property type="protein sequence ID" value="APW64420.1"/>
    <property type="molecule type" value="Genomic_DNA"/>
</dbReference>